<sequence>MSRIEPNTHQPKDLGADGAHIPEASSNGVLVIRFWREYQGPGGFRARVSRTADVARKPRNSSLVSSIDEVRHLVETWLQECATQ</sequence>
<dbReference type="EMBL" id="JBHUKR010000021">
    <property type="protein sequence ID" value="MFD2421378.1"/>
    <property type="molecule type" value="Genomic_DNA"/>
</dbReference>
<protein>
    <submittedName>
        <fullName evidence="2">Uncharacterized protein</fullName>
    </submittedName>
</protein>
<feature type="region of interest" description="Disordered" evidence="1">
    <location>
        <begin position="1"/>
        <end position="22"/>
    </location>
</feature>
<keyword evidence="3" id="KW-1185">Reference proteome</keyword>
<comment type="caution">
    <text evidence="2">The sequence shown here is derived from an EMBL/GenBank/DDBJ whole genome shotgun (WGS) entry which is preliminary data.</text>
</comment>
<evidence type="ECO:0000313" key="3">
    <source>
        <dbReference type="Proteomes" id="UP001597417"/>
    </source>
</evidence>
<proteinExistence type="predicted"/>
<reference evidence="3" key="1">
    <citation type="journal article" date="2019" name="Int. J. Syst. Evol. Microbiol.">
        <title>The Global Catalogue of Microorganisms (GCM) 10K type strain sequencing project: providing services to taxonomists for standard genome sequencing and annotation.</title>
        <authorList>
            <consortium name="The Broad Institute Genomics Platform"/>
            <consortium name="The Broad Institute Genome Sequencing Center for Infectious Disease"/>
            <person name="Wu L."/>
            <person name="Ma J."/>
        </authorList>
    </citation>
    <scope>NUCLEOTIDE SEQUENCE [LARGE SCALE GENOMIC DNA]</scope>
    <source>
        <strain evidence="3">CGMCC 4.7645</strain>
    </source>
</reference>
<evidence type="ECO:0000256" key="1">
    <source>
        <dbReference type="SAM" id="MobiDB-lite"/>
    </source>
</evidence>
<dbReference type="Proteomes" id="UP001597417">
    <property type="component" value="Unassembled WGS sequence"/>
</dbReference>
<gene>
    <name evidence="2" type="ORF">ACFSXZ_34110</name>
</gene>
<organism evidence="2 3">
    <name type="scientific">Amycolatopsis pigmentata</name>
    <dbReference type="NCBI Taxonomy" id="450801"/>
    <lineage>
        <taxon>Bacteria</taxon>
        <taxon>Bacillati</taxon>
        <taxon>Actinomycetota</taxon>
        <taxon>Actinomycetes</taxon>
        <taxon>Pseudonocardiales</taxon>
        <taxon>Pseudonocardiaceae</taxon>
        <taxon>Amycolatopsis</taxon>
    </lineage>
</organism>
<accession>A0ABW5G2Y2</accession>
<name>A0ABW5G2Y2_9PSEU</name>
<evidence type="ECO:0000313" key="2">
    <source>
        <dbReference type="EMBL" id="MFD2421378.1"/>
    </source>
</evidence>
<dbReference type="RefSeq" id="WP_378269906.1">
    <property type="nucleotide sequence ID" value="NZ_JBHUKR010000021.1"/>
</dbReference>